<dbReference type="SUPFAM" id="SSF53300">
    <property type="entry name" value="vWA-like"/>
    <property type="match status" value="1"/>
</dbReference>
<dbReference type="InterPro" id="IPR051928">
    <property type="entry name" value="NorD/CobT"/>
</dbReference>
<name>A0A4P9CAB6_EUBML</name>
<dbReference type="PANTHER" id="PTHR41248">
    <property type="entry name" value="NORD PROTEIN"/>
    <property type="match status" value="1"/>
</dbReference>
<dbReference type="Gene3D" id="3.40.50.410">
    <property type="entry name" value="von Willebrand factor, type A domain"/>
    <property type="match status" value="1"/>
</dbReference>
<evidence type="ECO:0008006" key="3">
    <source>
        <dbReference type="Google" id="ProtNLM"/>
    </source>
</evidence>
<evidence type="ECO:0000313" key="1">
    <source>
        <dbReference type="EMBL" id="QCT71761.1"/>
    </source>
</evidence>
<gene>
    <name evidence="1" type="ORF">CPZ25_010625</name>
</gene>
<keyword evidence="2" id="KW-1185">Reference proteome</keyword>
<evidence type="ECO:0000313" key="2">
    <source>
        <dbReference type="Proteomes" id="UP000218387"/>
    </source>
</evidence>
<dbReference type="PANTHER" id="PTHR41248:SF1">
    <property type="entry name" value="NORD PROTEIN"/>
    <property type="match status" value="1"/>
</dbReference>
<organism evidence="1 2">
    <name type="scientific">Eubacterium maltosivorans</name>
    <dbReference type="NCBI Taxonomy" id="2041044"/>
    <lineage>
        <taxon>Bacteria</taxon>
        <taxon>Bacillati</taxon>
        <taxon>Bacillota</taxon>
        <taxon>Clostridia</taxon>
        <taxon>Eubacteriales</taxon>
        <taxon>Eubacteriaceae</taxon>
        <taxon>Eubacterium</taxon>
    </lineage>
</organism>
<dbReference type="Proteomes" id="UP000218387">
    <property type="component" value="Chromosome"/>
</dbReference>
<protein>
    <recommendedName>
        <fullName evidence="3">Nitric oxide reductase activation protein</fullName>
    </recommendedName>
</protein>
<reference evidence="1 2" key="1">
    <citation type="submission" date="2018-05" db="EMBL/GenBank/DDBJ databases">
        <title>Genome comparison of Eubacterium sp.</title>
        <authorList>
            <person name="Feng Y."/>
            <person name="Sanchez-Andrea I."/>
            <person name="Stams A.J.M."/>
            <person name="De Vos W.M."/>
        </authorList>
    </citation>
    <scope>NUCLEOTIDE SEQUENCE [LARGE SCALE GENOMIC DNA]</scope>
    <source>
        <strain evidence="1 2">YI</strain>
    </source>
</reference>
<dbReference type="EMBL" id="CP029487">
    <property type="protein sequence ID" value="QCT71761.1"/>
    <property type="molecule type" value="Genomic_DNA"/>
</dbReference>
<dbReference type="AlphaFoldDB" id="A0A4P9CAB6"/>
<proteinExistence type="predicted"/>
<dbReference type="RefSeq" id="WP_096918648.1">
    <property type="nucleotide sequence ID" value="NZ_CP029487.1"/>
</dbReference>
<dbReference type="KEGG" id="emt:CPZ25_010625"/>
<dbReference type="InterPro" id="IPR036465">
    <property type="entry name" value="vWFA_dom_sf"/>
</dbReference>
<accession>A0A4P9CAB6</accession>
<sequence>MGENLHWEYDDFEFDNRVTNLMWTICGDYKEQMSTAEKTNLSKNIALYYGITAGGRRRFIDWQLVDTYVSWRRRQGFKRDRLQLLILHAANPMVIDRLVGERPGISDIQNEACSEMIALMEAPDSNKILDQVEFAIFETLAGAAPSVREEAQQLAERLLRLRSSVTTAELLEGVDAVYIEWQGLKDTRPLDWNVVLHQDKEKDINTEDFVDSVISAMMSRESLQVNSDQKEMSGNIAEADVVYLDQEQIDNMHKQVAHYCGSSYLESYQVKQLQSRLCKGVHRDCRLHYTEGVLRSECDGEFQRKYAEKDLKRNQDAYQANLRVYARTIKRLRDALIRTLVAERARYPVASDSGDIDAAKVWRVGRTPCSRIFRRFESNDKGGYVVDLLLDGSTSQKGREALVAIQAYIIARALIEAGIPCRVNGFNCFLDFTVLKRFRNYDDPLRETENIFEYYCEGSNRDGLAIKGICDGLYTRDEENKILIILSDGKPNDMHLERKGNKNPFRGEKAYTGGLAVGDTAKEVRIARQRGISVLGVFTGNEQELKAEKLIYGKDFIYTRDVKHFADIVTTYLKRIITR</sequence>